<name>A0AAV6YPD8_ENGPU</name>
<evidence type="ECO:0000313" key="2">
    <source>
        <dbReference type="EMBL" id="KAG8538511.1"/>
    </source>
</evidence>
<gene>
    <name evidence="2" type="ORF">GDO81_022506</name>
</gene>
<sequence>MSPNDETFTRPTSCTVPEPEKVEPTGYLRRRGRRPCSSWDSLIRVASLVLYTRTGWKDTARPLHPADEYI</sequence>
<evidence type="ECO:0000313" key="3">
    <source>
        <dbReference type="Proteomes" id="UP000824782"/>
    </source>
</evidence>
<dbReference type="AlphaFoldDB" id="A0AAV6YPD8"/>
<feature type="region of interest" description="Disordered" evidence="1">
    <location>
        <begin position="1"/>
        <end position="22"/>
    </location>
</feature>
<evidence type="ECO:0000256" key="1">
    <source>
        <dbReference type="SAM" id="MobiDB-lite"/>
    </source>
</evidence>
<protein>
    <submittedName>
        <fullName evidence="2">Uncharacterized protein</fullName>
    </submittedName>
</protein>
<reference evidence="2" key="1">
    <citation type="thesis" date="2020" institute="ProQuest LLC" country="789 East Eisenhower Parkway, Ann Arbor, MI, USA">
        <title>Comparative Genomics and Chromosome Evolution.</title>
        <authorList>
            <person name="Mudd A.B."/>
        </authorList>
    </citation>
    <scope>NUCLEOTIDE SEQUENCE</scope>
    <source>
        <strain evidence="2">237g6f4</strain>
        <tissue evidence="2">Blood</tissue>
    </source>
</reference>
<dbReference type="Proteomes" id="UP000824782">
    <property type="component" value="Unassembled WGS sequence"/>
</dbReference>
<comment type="caution">
    <text evidence="2">The sequence shown here is derived from an EMBL/GenBank/DDBJ whole genome shotgun (WGS) entry which is preliminary data.</text>
</comment>
<proteinExistence type="predicted"/>
<dbReference type="EMBL" id="WNYA01020591">
    <property type="protein sequence ID" value="KAG8538511.1"/>
    <property type="molecule type" value="Genomic_DNA"/>
</dbReference>
<keyword evidence="3" id="KW-1185">Reference proteome</keyword>
<feature type="compositionally biased region" description="Polar residues" evidence="1">
    <location>
        <begin position="1"/>
        <end position="15"/>
    </location>
</feature>
<organism evidence="2 3">
    <name type="scientific">Engystomops pustulosus</name>
    <name type="common">Tungara frog</name>
    <name type="synonym">Physalaemus pustulosus</name>
    <dbReference type="NCBI Taxonomy" id="76066"/>
    <lineage>
        <taxon>Eukaryota</taxon>
        <taxon>Metazoa</taxon>
        <taxon>Chordata</taxon>
        <taxon>Craniata</taxon>
        <taxon>Vertebrata</taxon>
        <taxon>Euteleostomi</taxon>
        <taxon>Amphibia</taxon>
        <taxon>Batrachia</taxon>
        <taxon>Anura</taxon>
        <taxon>Neobatrachia</taxon>
        <taxon>Hyloidea</taxon>
        <taxon>Leptodactylidae</taxon>
        <taxon>Leiuperinae</taxon>
        <taxon>Engystomops</taxon>
    </lineage>
</organism>
<accession>A0AAV6YPD8</accession>